<dbReference type="PANTHER" id="PTHR43280">
    <property type="entry name" value="ARAC-FAMILY TRANSCRIPTIONAL REGULATOR"/>
    <property type="match status" value="1"/>
</dbReference>
<dbReference type="GO" id="GO:0043565">
    <property type="term" value="F:sequence-specific DNA binding"/>
    <property type="evidence" value="ECO:0007669"/>
    <property type="project" value="InterPro"/>
</dbReference>
<dbReference type="PRINTS" id="PR00032">
    <property type="entry name" value="HTHARAC"/>
</dbReference>
<dbReference type="InterPro" id="IPR020449">
    <property type="entry name" value="Tscrpt_reg_AraC-type_HTH"/>
</dbReference>
<keyword evidence="2" id="KW-0238">DNA-binding</keyword>
<name>A4CA69_9GAMM</name>
<dbReference type="GO" id="GO:0003700">
    <property type="term" value="F:DNA-binding transcription factor activity"/>
    <property type="evidence" value="ECO:0007669"/>
    <property type="project" value="InterPro"/>
</dbReference>
<organism evidence="5 6">
    <name type="scientific">Pseudoalteromonas tunicata D2</name>
    <dbReference type="NCBI Taxonomy" id="87626"/>
    <lineage>
        <taxon>Bacteria</taxon>
        <taxon>Pseudomonadati</taxon>
        <taxon>Pseudomonadota</taxon>
        <taxon>Gammaproteobacteria</taxon>
        <taxon>Alteromonadales</taxon>
        <taxon>Pseudoalteromonadaceae</taxon>
        <taxon>Pseudoalteromonas</taxon>
    </lineage>
</organism>
<dbReference type="InterPro" id="IPR009057">
    <property type="entry name" value="Homeodomain-like_sf"/>
</dbReference>
<dbReference type="AlphaFoldDB" id="A4CA69"/>
<dbReference type="Pfam" id="PF12833">
    <property type="entry name" value="HTH_18"/>
    <property type="match status" value="1"/>
</dbReference>
<dbReference type="PANTHER" id="PTHR43280:SF2">
    <property type="entry name" value="HTH-TYPE TRANSCRIPTIONAL REGULATOR EXSA"/>
    <property type="match status" value="1"/>
</dbReference>
<keyword evidence="3" id="KW-0804">Transcription</keyword>
<keyword evidence="1" id="KW-0805">Transcription regulation</keyword>
<accession>A4CA69</accession>
<feature type="domain" description="HTH araC/xylS-type" evidence="4">
    <location>
        <begin position="1"/>
        <end position="48"/>
    </location>
</feature>
<proteinExistence type="predicted"/>
<evidence type="ECO:0000313" key="6">
    <source>
        <dbReference type="Proteomes" id="UP000006201"/>
    </source>
</evidence>
<dbReference type="Proteomes" id="UP000006201">
    <property type="component" value="Unassembled WGS sequence"/>
</dbReference>
<sequence>MKKAAELLDKTSLNIMQISERVGYPDSNNFSTAFKRFYQLSPRQYRQKEKEMQPSKKYMHCAKV</sequence>
<dbReference type="EMBL" id="AAOH01000004">
    <property type="protein sequence ID" value="EAR28277.1"/>
    <property type="molecule type" value="Genomic_DNA"/>
</dbReference>
<evidence type="ECO:0000256" key="2">
    <source>
        <dbReference type="ARBA" id="ARBA00023125"/>
    </source>
</evidence>
<dbReference type="PROSITE" id="PS01124">
    <property type="entry name" value="HTH_ARAC_FAMILY_2"/>
    <property type="match status" value="1"/>
</dbReference>
<dbReference type="InterPro" id="IPR018060">
    <property type="entry name" value="HTH_AraC"/>
</dbReference>
<gene>
    <name evidence="5" type="ORF">PTD2_20717</name>
</gene>
<evidence type="ECO:0000259" key="4">
    <source>
        <dbReference type="PROSITE" id="PS01124"/>
    </source>
</evidence>
<keyword evidence="6" id="KW-1185">Reference proteome</keyword>
<protein>
    <recommendedName>
        <fullName evidence="4">HTH araC/xylS-type domain-containing protein</fullName>
    </recommendedName>
</protein>
<evidence type="ECO:0000256" key="3">
    <source>
        <dbReference type="ARBA" id="ARBA00023163"/>
    </source>
</evidence>
<evidence type="ECO:0000256" key="1">
    <source>
        <dbReference type="ARBA" id="ARBA00023015"/>
    </source>
</evidence>
<dbReference type="SUPFAM" id="SSF46689">
    <property type="entry name" value="Homeodomain-like"/>
    <property type="match status" value="1"/>
</dbReference>
<reference evidence="5 6" key="1">
    <citation type="submission" date="2006-02" db="EMBL/GenBank/DDBJ databases">
        <authorList>
            <person name="Moran M.A."/>
            <person name="Kjelleberg S."/>
            <person name="Egan S."/>
            <person name="Saunders N."/>
            <person name="Thomas T."/>
            <person name="Ferriera S."/>
            <person name="Johnson J."/>
            <person name="Kravitz S."/>
            <person name="Halpern A."/>
            <person name="Remington K."/>
            <person name="Beeson K."/>
            <person name="Tran B."/>
            <person name="Rogers Y.-H."/>
            <person name="Friedman R."/>
            <person name="Venter J.C."/>
        </authorList>
    </citation>
    <scope>NUCLEOTIDE SEQUENCE [LARGE SCALE GENOMIC DNA]</scope>
    <source>
        <strain evidence="5 6">D2</strain>
    </source>
</reference>
<evidence type="ECO:0000313" key="5">
    <source>
        <dbReference type="EMBL" id="EAR28277.1"/>
    </source>
</evidence>
<comment type="caution">
    <text evidence="5">The sequence shown here is derived from an EMBL/GenBank/DDBJ whole genome shotgun (WGS) entry which is preliminary data.</text>
</comment>
<dbReference type="HOGENOM" id="CLU_000445_81_20_6"/>
<dbReference type="STRING" id="87626.PTD2_20717"/>
<dbReference type="Gene3D" id="1.10.10.60">
    <property type="entry name" value="Homeodomain-like"/>
    <property type="match status" value="1"/>
</dbReference>